<keyword evidence="1 2" id="KW-0732">Signal</keyword>
<dbReference type="GO" id="GO:0015276">
    <property type="term" value="F:ligand-gated monoatomic ion channel activity"/>
    <property type="evidence" value="ECO:0007669"/>
    <property type="project" value="InterPro"/>
</dbReference>
<feature type="domain" description="Solute-binding protein family 3/N-terminal" evidence="3">
    <location>
        <begin position="36"/>
        <end position="258"/>
    </location>
</feature>
<evidence type="ECO:0000256" key="1">
    <source>
        <dbReference type="ARBA" id="ARBA00022729"/>
    </source>
</evidence>
<evidence type="ECO:0000313" key="5">
    <source>
        <dbReference type="EMBL" id="GGK42042.1"/>
    </source>
</evidence>
<dbReference type="InterPro" id="IPR001638">
    <property type="entry name" value="Solute-binding_3/MltF_N"/>
</dbReference>
<evidence type="ECO:0000259" key="4">
    <source>
        <dbReference type="SMART" id="SM00079"/>
    </source>
</evidence>
<proteinExistence type="predicted"/>
<dbReference type="GO" id="GO:0016020">
    <property type="term" value="C:membrane"/>
    <property type="evidence" value="ECO:0007669"/>
    <property type="project" value="InterPro"/>
</dbReference>
<feature type="domain" description="Ionotropic glutamate receptor C-terminal" evidence="4">
    <location>
        <begin position="36"/>
        <end position="257"/>
    </location>
</feature>
<dbReference type="RefSeq" id="WP_188827761.1">
    <property type="nucleotide sequence ID" value="NZ_BMMW01000001.1"/>
</dbReference>
<dbReference type="Proteomes" id="UP000612956">
    <property type="component" value="Unassembled WGS sequence"/>
</dbReference>
<organism evidence="5 6">
    <name type="scientific">Nocardia camponoti</name>
    <dbReference type="NCBI Taxonomy" id="1616106"/>
    <lineage>
        <taxon>Bacteria</taxon>
        <taxon>Bacillati</taxon>
        <taxon>Actinomycetota</taxon>
        <taxon>Actinomycetes</taxon>
        <taxon>Mycobacteriales</taxon>
        <taxon>Nocardiaceae</taxon>
        <taxon>Nocardia</taxon>
    </lineage>
</organism>
<dbReference type="SUPFAM" id="SSF53850">
    <property type="entry name" value="Periplasmic binding protein-like II"/>
    <property type="match status" value="1"/>
</dbReference>
<dbReference type="CDD" id="cd13626">
    <property type="entry name" value="PBP2_Cystine_like"/>
    <property type="match status" value="1"/>
</dbReference>
<dbReference type="PROSITE" id="PS51257">
    <property type="entry name" value="PROKAR_LIPOPROTEIN"/>
    <property type="match status" value="1"/>
</dbReference>
<reference evidence="5" key="2">
    <citation type="submission" date="2020-09" db="EMBL/GenBank/DDBJ databases">
        <authorList>
            <person name="Sun Q."/>
            <person name="Zhou Y."/>
        </authorList>
    </citation>
    <scope>NUCLEOTIDE SEQUENCE</scope>
    <source>
        <strain evidence="5">CGMCC 4.7278</strain>
    </source>
</reference>
<dbReference type="Pfam" id="PF00497">
    <property type="entry name" value="SBP_bac_3"/>
    <property type="match status" value="1"/>
</dbReference>
<dbReference type="PANTHER" id="PTHR35936">
    <property type="entry name" value="MEMBRANE-BOUND LYTIC MUREIN TRANSGLYCOSYLASE F"/>
    <property type="match status" value="1"/>
</dbReference>
<keyword evidence="6" id="KW-1185">Reference proteome</keyword>
<dbReference type="SMART" id="SM00062">
    <property type="entry name" value="PBPb"/>
    <property type="match status" value="1"/>
</dbReference>
<dbReference type="SMART" id="SM00079">
    <property type="entry name" value="PBPe"/>
    <property type="match status" value="1"/>
</dbReference>
<evidence type="ECO:0000256" key="2">
    <source>
        <dbReference type="SAM" id="SignalP"/>
    </source>
</evidence>
<sequence length="264" mass="27517">MFRWKNKVAAATAMAVLSLVATACGDSDESASGKPKLVIATSGTFRPITFSDGGKLTGYDIEAGTEIAKRAGYDVEFVSGQLSGLLPGLNAGKFDAVMSGLTMTDQRKQSITFSEPYLADGTVAVVKADNTKVKDITQLSGLNVGVIGGSATQTVVQKVGGYAELKEYPGAPEGFADVAAGRVEVFAAGRIAAEDFVKNSPKGSEVKIVGNVHAMMPAGVGLPKEDKAGLKAKFDAAIAAMWSDGTLKRLQEKWFGHPIDLPKA</sequence>
<name>A0A917QBU6_9NOCA</name>
<dbReference type="EMBL" id="BMMW01000001">
    <property type="protein sequence ID" value="GGK42042.1"/>
    <property type="molecule type" value="Genomic_DNA"/>
</dbReference>
<feature type="chain" id="PRO_5039566093" evidence="2">
    <location>
        <begin position="24"/>
        <end position="264"/>
    </location>
</feature>
<dbReference type="AlphaFoldDB" id="A0A917QBU6"/>
<protein>
    <submittedName>
        <fullName evidence="5">ABC transporter substrate-binding protein</fullName>
    </submittedName>
</protein>
<evidence type="ECO:0000313" key="6">
    <source>
        <dbReference type="Proteomes" id="UP000612956"/>
    </source>
</evidence>
<dbReference type="InterPro" id="IPR001320">
    <property type="entry name" value="Iontro_rcpt_C"/>
</dbReference>
<dbReference type="PANTHER" id="PTHR35936:SF19">
    <property type="entry name" value="AMINO-ACID-BINDING PROTEIN YXEM-RELATED"/>
    <property type="match status" value="1"/>
</dbReference>
<reference evidence="5" key="1">
    <citation type="journal article" date="2014" name="Int. J. Syst. Evol. Microbiol.">
        <title>Complete genome sequence of Corynebacterium casei LMG S-19264T (=DSM 44701T), isolated from a smear-ripened cheese.</title>
        <authorList>
            <consortium name="US DOE Joint Genome Institute (JGI-PGF)"/>
            <person name="Walter F."/>
            <person name="Albersmeier A."/>
            <person name="Kalinowski J."/>
            <person name="Ruckert C."/>
        </authorList>
    </citation>
    <scope>NUCLEOTIDE SEQUENCE</scope>
    <source>
        <strain evidence="5">CGMCC 4.7278</strain>
    </source>
</reference>
<feature type="signal peptide" evidence="2">
    <location>
        <begin position="1"/>
        <end position="23"/>
    </location>
</feature>
<accession>A0A917QBU6</accession>
<dbReference type="Gene3D" id="3.40.190.10">
    <property type="entry name" value="Periplasmic binding protein-like II"/>
    <property type="match status" value="2"/>
</dbReference>
<gene>
    <name evidence="5" type="ORF">GCM10011591_11960</name>
</gene>
<comment type="caution">
    <text evidence="5">The sequence shown here is derived from an EMBL/GenBank/DDBJ whole genome shotgun (WGS) entry which is preliminary data.</text>
</comment>
<evidence type="ECO:0000259" key="3">
    <source>
        <dbReference type="SMART" id="SM00062"/>
    </source>
</evidence>